<dbReference type="OrthoDB" id="5380749at2"/>
<gene>
    <name evidence="2" type="ORF">DB31_8512</name>
</gene>
<dbReference type="EMBL" id="JMCB01000008">
    <property type="protein sequence ID" value="KFE67159.1"/>
    <property type="molecule type" value="Genomic_DNA"/>
</dbReference>
<dbReference type="InterPro" id="IPR044922">
    <property type="entry name" value="DUF2063_N_sf"/>
</dbReference>
<evidence type="ECO:0000313" key="2">
    <source>
        <dbReference type="EMBL" id="KFE67159.1"/>
    </source>
</evidence>
<dbReference type="Proteomes" id="UP000028725">
    <property type="component" value="Unassembled WGS sequence"/>
</dbReference>
<dbReference type="Pfam" id="PF09836">
    <property type="entry name" value="DUF2063"/>
    <property type="match status" value="1"/>
</dbReference>
<sequence>MRPGLRHFFNSMTEYFADPAGLERLRAAHPGWEAPDSRVALYGEFVQAHVREVVEKLYPLVKAVVGAERWEVLVKGYFPTRPARHFEMNQAGESFPAYVADVTADQGLPEFLPALARFEWADWAVYASEERVPERVERLTVNPTLAVLQHPYRLCAYVRSKAAAPAPAAGDEMALLWRHPRQLNTWFMAAHDRALLVLKMAVEGFAVADVAAATGAAEQDVRRAVDECVADGLILTP</sequence>
<reference evidence="2 3" key="1">
    <citation type="submission" date="2014-04" db="EMBL/GenBank/DDBJ databases">
        <title>Genome assembly of Hyalangium minutum DSM 14724.</title>
        <authorList>
            <person name="Sharma G."/>
            <person name="Subramanian S."/>
        </authorList>
    </citation>
    <scope>NUCLEOTIDE SEQUENCE [LARGE SCALE GENOMIC DNA]</scope>
    <source>
        <strain evidence="2 3">DSM 14724</strain>
    </source>
</reference>
<dbReference type="InterPro" id="IPR018640">
    <property type="entry name" value="DUF2063"/>
</dbReference>
<dbReference type="STRING" id="394096.DB31_8512"/>
<evidence type="ECO:0000313" key="3">
    <source>
        <dbReference type="Proteomes" id="UP000028725"/>
    </source>
</evidence>
<name>A0A085WHJ6_9BACT</name>
<proteinExistence type="predicted"/>
<comment type="caution">
    <text evidence="2">The sequence shown here is derived from an EMBL/GenBank/DDBJ whole genome shotgun (WGS) entry which is preliminary data.</text>
</comment>
<organism evidence="2 3">
    <name type="scientific">Hyalangium minutum</name>
    <dbReference type="NCBI Taxonomy" id="394096"/>
    <lineage>
        <taxon>Bacteria</taxon>
        <taxon>Pseudomonadati</taxon>
        <taxon>Myxococcota</taxon>
        <taxon>Myxococcia</taxon>
        <taxon>Myxococcales</taxon>
        <taxon>Cystobacterineae</taxon>
        <taxon>Archangiaceae</taxon>
        <taxon>Hyalangium</taxon>
    </lineage>
</organism>
<protein>
    <recommendedName>
        <fullName evidence="1">Putative DNA-binding domain-containing protein</fullName>
    </recommendedName>
</protein>
<evidence type="ECO:0000259" key="1">
    <source>
        <dbReference type="Pfam" id="PF09836"/>
    </source>
</evidence>
<feature type="domain" description="Putative DNA-binding" evidence="1">
    <location>
        <begin position="25"/>
        <end position="99"/>
    </location>
</feature>
<dbReference type="Gene3D" id="1.10.150.690">
    <property type="entry name" value="DUF2063"/>
    <property type="match status" value="1"/>
</dbReference>
<dbReference type="RefSeq" id="WP_044191179.1">
    <property type="nucleotide sequence ID" value="NZ_JMCB01000008.1"/>
</dbReference>
<dbReference type="AlphaFoldDB" id="A0A085WHJ6"/>
<accession>A0A085WHJ6</accession>
<keyword evidence="3" id="KW-1185">Reference proteome</keyword>
<dbReference type="PATRIC" id="fig|394096.3.peg.4553"/>